<dbReference type="RefSeq" id="WP_097052557.1">
    <property type="nucleotide sequence ID" value="NZ_OBMM01000004.1"/>
</dbReference>
<dbReference type="EC" id="1.14.14.5" evidence="2 7"/>
<keyword evidence="3 7" id="KW-0285">Flavoprotein</keyword>
<dbReference type="CDD" id="cd01094">
    <property type="entry name" value="Alkanesulfonate_monoxygenase"/>
    <property type="match status" value="1"/>
</dbReference>
<dbReference type="NCBIfam" id="TIGR03565">
    <property type="entry name" value="alk_sulf_monoox"/>
    <property type="match status" value="1"/>
</dbReference>
<evidence type="ECO:0000256" key="7">
    <source>
        <dbReference type="HAMAP-Rule" id="MF_01229"/>
    </source>
</evidence>
<dbReference type="InterPro" id="IPR011251">
    <property type="entry name" value="Luciferase-like_dom"/>
</dbReference>
<accession>A0A285TPA0</accession>
<protein>
    <recommendedName>
        <fullName evidence="2 7">Alkanesulfonate monooxygenase</fullName>
        <ecNumber evidence="2 7">1.14.14.5</ecNumber>
    </recommendedName>
    <alternativeName>
        <fullName evidence="7">FMNH2-dependent aliphatic sulfonate monooxygenase</fullName>
    </alternativeName>
</protein>
<dbReference type="Gene3D" id="3.20.20.30">
    <property type="entry name" value="Luciferase-like domain"/>
    <property type="match status" value="1"/>
</dbReference>
<dbReference type="InterPro" id="IPR019911">
    <property type="entry name" value="Alkanesulphonate_mOase_FMN-dep"/>
</dbReference>
<organism evidence="9 10">
    <name type="scientific">Thalassospira xiamenensis</name>
    <dbReference type="NCBI Taxonomy" id="220697"/>
    <lineage>
        <taxon>Bacteria</taxon>
        <taxon>Pseudomonadati</taxon>
        <taxon>Pseudomonadota</taxon>
        <taxon>Alphaproteobacteria</taxon>
        <taxon>Rhodospirillales</taxon>
        <taxon>Thalassospiraceae</taxon>
        <taxon>Thalassospira</taxon>
    </lineage>
</organism>
<name>A0A285TPA0_9PROT</name>
<evidence type="ECO:0000313" key="9">
    <source>
        <dbReference type="EMBL" id="SOC24778.1"/>
    </source>
</evidence>
<proteinExistence type="inferred from homology"/>
<evidence type="ECO:0000256" key="6">
    <source>
        <dbReference type="ARBA" id="ARBA00023033"/>
    </source>
</evidence>
<comment type="similarity">
    <text evidence="1 7">Belongs to the SsuD family.</text>
</comment>
<sequence length="391" mass="43070">MTHIEKKRQNADPLNFFWFIPTSGDGSYLGSLERQRPANFDYFKEIAQAADRLGYQGVLLPTGQGCEDSWITAAGLATVTEKLKFLVALRPGVTSPAYAARQTAALDRLSKGRLLLNVVVGGNPVELAGDGVFLAHDKRYEQAGEFLHIWRGLLAGHEVDFHGKHYRVEKGRINFPPVQQPHPPLYFGGSSEAAQDLAAETVELYLTWGEPVEQVAEKIEAVRKRASDRGRKVRFGLRIHLIVRETEDAAWAEAERLISKVSDEDIAKAQKRFLEQHDSVGQRRMAELHGGKRDRLIVGPNLWAGIGLLRPGAGTALVGDASTVAKRLREYQSLGIDTVIASGYPHLEEAYTVSELLFPELGLSASGQRDLDPVGEFPASVEQRKLAVSTS</sequence>
<dbReference type="InterPro" id="IPR050172">
    <property type="entry name" value="SsuD_RutA_monooxygenase"/>
</dbReference>
<dbReference type="PANTHER" id="PTHR42847">
    <property type="entry name" value="ALKANESULFONATE MONOOXYGENASE"/>
    <property type="match status" value="1"/>
</dbReference>
<evidence type="ECO:0000256" key="3">
    <source>
        <dbReference type="ARBA" id="ARBA00022630"/>
    </source>
</evidence>
<evidence type="ECO:0000259" key="8">
    <source>
        <dbReference type="Pfam" id="PF00296"/>
    </source>
</evidence>
<dbReference type="InterPro" id="IPR036661">
    <property type="entry name" value="Luciferase-like_sf"/>
</dbReference>
<dbReference type="SUPFAM" id="SSF51679">
    <property type="entry name" value="Bacterial luciferase-like"/>
    <property type="match status" value="1"/>
</dbReference>
<reference evidence="9 10" key="1">
    <citation type="submission" date="2017-08" db="EMBL/GenBank/DDBJ databases">
        <authorList>
            <person name="de Groot N.N."/>
        </authorList>
    </citation>
    <scope>NUCLEOTIDE SEQUENCE [LARGE SCALE GENOMIC DNA]</scope>
    <source>
        <strain evidence="9 10">USBA 78</strain>
    </source>
</reference>
<feature type="domain" description="Luciferase-like" evidence="8">
    <location>
        <begin position="15"/>
        <end position="337"/>
    </location>
</feature>
<evidence type="ECO:0000256" key="5">
    <source>
        <dbReference type="ARBA" id="ARBA00023002"/>
    </source>
</evidence>
<comment type="function">
    <text evidence="7">Catalyzes the desulfonation of aliphatic sulfonates.</text>
</comment>
<dbReference type="Pfam" id="PF00296">
    <property type="entry name" value="Bac_luciferase"/>
    <property type="match status" value="1"/>
</dbReference>
<evidence type="ECO:0000313" key="10">
    <source>
        <dbReference type="Proteomes" id="UP000219068"/>
    </source>
</evidence>
<dbReference type="AlphaFoldDB" id="A0A285TPA0"/>
<keyword evidence="4 7" id="KW-0288">FMN</keyword>
<evidence type="ECO:0000256" key="4">
    <source>
        <dbReference type="ARBA" id="ARBA00022643"/>
    </source>
</evidence>
<dbReference type="GO" id="GO:0008726">
    <property type="term" value="F:alkanesulfonate monooxygenase activity"/>
    <property type="evidence" value="ECO:0007669"/>
    <property type="project" value="UniProtKB-UniRule"/>
</dbReference>
<evidence type="ECO:0000256" key="2">
    <source>
        <dbReference type="ARBA" id="ARBA00012113"/>
    </source>
</evidence>
<dbReference type="EMBL" id="OBMM01000004">
    <property type="protein sequence ID" value="SOC24778.1"/>
    <property type="molecule type" value="Genomic_DNA"/>
</dbReference>
<gene>
    <name evidence="7" type="primary">ssuD</name>
    <name evidence="9" type="ORF">SAMN05428964_104396</name>
</gene>
<comment type="catalytic activity">
    <reaction evidence="7">
        <text>an alkanesulfonate + FMNH2 + O2 = an aldehyde + FMN + sulfite + H2O + 2 H(+)</text>
        <dbReference type="Rhea" id="RHEA:23064"/>
        <dbReference type="ChEBI" id="CHEBI:15377"/>
        <dbReference type="ChEBI" id="CHEBI:15378"/>
        <dbReference type="ChEBI" id="CHEBI:15379"/>
        <dbReference type="ChEBI" id="CHEBI:17359"/>
        <dbReference type="ChEBI" id="CHEBI:17478"/>
        <dbReference type="ChEBI" id="CHEBI:57618"/>
        <dbReference type="ChEBI" id="CHEBI:58210"/>
        <dbReference type="ChEBI" id="CHEBI:134249"/>
        <dbReference type="EC" id="1.14.14.5"/>
    </reaction>
</comment>
<keyword evidence="6 7" id="KW-0503">Monooxygenase</keyword>
<dbReference type="NCBIfam" id="NF001939">
    <property type="entry name" value="PRK00719.1"/>
    <property type="match status" value="1"/>
</dbReference>
<dbReference type="Proteomes" id="UP000219068">
    <property type="component" value="Unassembled WGS sequence"/>
</dbReference>
<evidence type="ECO:0000256" key="1">
    <source>
        <dbReference type="ARBA" id="ARBA00007044"/>
    </source>
</evidence>
<dbReference type="GO" id="GO:0046306">
    <property type="term" value="P:alkanesulfonate catabolic process"/>
    <property type="evidence" value="ECO:0007669"/>
    <property type="project" value="TreeGrafter"/>
</dbReference>
<dbReference type="PANTHER" id="PTHR42847:SF4">
    <property type="entry name" value="ALKANESULFONATE MONOOXYGENASE-RELATED"/>
    <property type="match status" value="1"/>
</dbReference>
<keyword evidence="5 7" id="KW-0560">Oxidoreductase</keyword>
<dbReference type="HAMAP" id="MF_01229">
    <property type="entry name" value="Alkanesulf_monooxygen"/>
    <property type="match status" value="1"/>
</dbReference>